<evidence type="ECO:0000256" key="1">
    <source>
        <dbReference type="ARBA" id="ARBA00004418"/>
    </source>
</evidence>
<evidence type="ECO:0000256" key="2">
    <source>
        <dbReference type="ARBA" id="ARBA00022729"/>
    </source>
</evidence>
<evidence type="ECO:0000256" key="3">
    <source>
        <dbReference type="ARBA" id="ARBA00022764"/>
    </source>
</evidence>
<name>A0ABY2XRY0_9GAMM</name>
<keyword evidence="4" id="KW-0456">Lyase</keyword>
<evidence type="ECO:0000259" key="5">
    <source>
        <dbReference type="Pfam" id="PF07940"/>
    </source>
</evidence>
<keyword evidence="7" id="KW-1185">Reference proteome</keyword>
<organism evidence="6 7">
    <name type="scientific">Alloalcanivorax gelatiniphagus</name>
    <dbReference type="NCBI Taxonomy" id="1194167"/>
    <lineage>
        <taxon>Bacteria</taxon>
        <taxon>Pseudomonadati</taxon>
        <taxon>Pseudomonadota</taxon>
        <taxon>Gammaproteobacteria</taxon>
        <taxon>Oceanospirillales</taxon>
        <taxon>Alcanivoracaceae</taxon>
        <taxon>Alloalcanivorax</taxon>
    </lineage>
</organism>
<evidence type="ECO:0000313" key="6">
    <source>
        <dbReference type="EMBL" id="TMW15014.1"/>
    </source>
</evidence>
<comment type="caution">
    <text evidence="6">The sequence shown here is derived from an EMBL/GenBank/DDBJ whole genome shotgun (WGS) entry which is preliminary data.</text>
</comment>
<proteinExistence type="predicted"/>
<dbReference type="Pfam" id="PF07940">
    <property type="entry name" value="Hepar_II_III_C"/>
    <property type="match status" value="1"/>
</dbReference>
<comment type="subcellular location">
    <subcellularLocation>
        <location evidence="1">Periplasm</location>
    </subcellularLocation>
</comment>
<dbReference type="InterPro" id="IPR012480">
    <property type="entry name" value="Hepar_II_III_C"/>
</dbReference>
<gene>
    <name evidence="6" type="ORF">FGS76_01545</name>
</gene>
<dbReference type="SUPFAM" id="SSF48230">
    <property type="entry name" value="Chondroitin AC/alginate lyase"/>
    <property type="match status" value="1"/>
</dbReference>
<dbReference type="PANTHER" id="PTHR39210">
    <property type="entry name" value="HEPARIN-SULFATE LYASE"/>
    <property type="match status" value="1"/>
</dbReference>
<protein>
    <submittedName>
        <fullName evidence="6">Heparinase</fullName>
    </submittedName>
</protein>
<dbReference type="PANTHER" id="PTHR39210:SF1">
    <property type="entry name" value="HEPARIN-SULFATE LYASE"/>
    <property type="match status" value="1"/>
</dbReference>
<keyword evidence="2" id="KW-0732">Signal</keyword>
<reference evidence="6 7" key="1">
    <citation type="submission" date="2019-05" db="EMBL/GenBank/DDBJ databases">
        <title>Genome of Alcanivorax gelatiniphagus, an oil degrading marine bacteria.</title>
        <authorList>
            <person name="Kwon K.K."/>
        </authorList>
    </citation>
    <scope>NUCLEOTIDE SEQUENCE [LARGE SCALE GENOMIC DNA]</scope>
    <source>
        <strain evidence="6 7">MEBiC 08158</strain>
    </source>
</reference>
<evidence type="ECO:0000313" key="7">
    <source>
        <dbReference type="Proteomes" id="UP000739180"/>
    </source>
</evidence>
<dbReference type="Gene3D" id="2.70.98.70">
    <property type="match status" value="1"/>
</dbReference>
<feature type="domain" description="Heparinase II/III-like C-terminal" evidence="5">
    <location>
        <begin position="401"/>
        <end position="562"/>
    </location>
</feature>
<dbReference type="EMBL" id="VCQT01000008">
    <property type="protein sequence ID" value="TMW15014.1"/>
    <property type="molecule type" value="Genomic_DNA"/>
</dbReference>
<keyword evidence="3" id="KW-0574">Periplasm</keyword>
<dbReference type="RefSeq" id="WP_138770864.1">
    <property type="nucleotide sequence ID" value="NZ_VCQT01000008.1"/>
</dbReference>
<sequence>MNSRHRSLLLLRTAWALGPLNIARVLLYRLSVRCGVNRAVRRPPAAVAGPFFRAPEHPRPELTPRQGWYLWPEAFGLRLPPWEGAMATPPRWSRSLITGKAVADPDRPWWKIGDFDAGVGDIKGVWEASRYDWVLAAAQQALAAPDQDQRERALERLNHWLADAARANPPWFGPNWKCGQEASIRVLHLAMAALMLEQVAAPEPGLPALIAAHLTRIAPTLHYALAQDNNHGTSEAAALFVGGSWLADLGLPGGAAWERRGRRWLENRAARLIGEDGSFSQHSVTYHRVLLDTLSMAERWRRALGRRPFSDRFLRRARAATAWLGNLTDPGTGDAPNLGANDGARFVPLTDTDYRDFRPSVQLATALFADARAYTDCPAADEVLAWLDLPPPARHQPWGRSVRYPDGGYLVARTGGVLALLRYPRFRFRPAQSDLLHLDLWLHGENLLRDAGTYSYNPAGDDGADWNGYFPGAAAHNTVQFDGRDQMPRLGRFLFGAWPSASGLQGPEESGEPGGVTMAAGYRDWRGAEHHRTALVTPNRLTVVDRVAGFRQRAVLRWRLPPGDWQWRDDRSLVCGRRVLTVEATVPVLGRRLAEGWESRYYSRKTPLPVVEVEIGEAGTLTTEWAFPE</sequence>
<dbReference type="InterPro" id="IPR008929">
    <property type="entry name" value="Chondroitin_lyas"/>
</dbReference>
<accession>A0ABY2XRY0</accession>
<evidence type="ECO:0000256" key="4">
    <source>
        <dbReference type="ARBA" id="ARBA00023239"/>
    </source>
</evidence>
<dbReference type="Proteomes" id="UP000739180">
    <property type="component" value="Unassembled WGS sequence"/>
</dbReference>
<dbReference type="Gene3D" id="1.50.10.100">
    <property type="entry name" value="Chondroitin AC/alginate lyase"/>
    <property type="match status" value="1"/>
</dbReference>